<reference evidence="1 2" key="1">
    <citation type="journal article" date="2016" name="Mol. Biol. Evol.">
        <title>Comparative Genomics of Early-Diverging Mushroom-Forming Fungi Provides Insights into the Origins of Lignocellulose Decay Capabilities.</title>
        <authorList>
            <person name="Nagy L.G."/>
            <person name="Riley R."/>
            <person name="Tritt A."/>
            <person name="Adam C."/>
            <person name="Daum C."/>
            <person name="Floudas D."/>
            <person name="Sun H."/>
            <person name="Yadav J.S."/>
            <person name="Pangilinan J."/>
            <person name="Larsson K.H."/>
            <person name="Matsuura K."/>
            <person name="Barry K."/>
            <person name="Labutti K."/>
            <person name="Kuo R."/>
            <person name="Ohm R.A."/>
            <person name="Bhattacharya S.S."/>
            <person name="Shirouzu T."/>
            <person name="Yoshinaga Y."/>
            <person name="Martin F.M."/>
            <person name="Grigoriev I.V."/>
            <person name="Hibbett D.S."/>
        </authorList>
    </citation>
    <scope>NUCLEOTIDE SEQUENCE [LARGE SCALE GENOMIC DNA]</scope>
    <source>
        <strain evidence="1 2">HHB12733</strain>
    </source>
</reference>
<dbReference type="AlphaFoldDB" id="A0A165IUQ7"/>
<dbReference type="STRING" id="1353952.A0A165IUQ7"/>
<proteinExistence type="predicted"/>
<gene>
    <name evidence="1" type="ORF">CALCODRAFT_428456</name>
</gene>
<protein>
    <submittedName>
        <fullName evidence="1">Uncharacterized protein</fullName>
    </submittedName>
</protein>
<dbReference type="OrthoDB" id="5987198at2759"/>
<evidence type="ECO:0000313" key="2">
    <source>
        <dbReference type="Proteomes" id="UP000076842"/>
    </source>
</evidence>
<accession>A0A165IUQ7</accession>
<dbReference type="EMBL" id="KV423926">
    <property type="protein sequence ID" value="KZT61004.1"/>
    <property type="molecule type" value="Genomic_DNA"/>
</dbReference>
<name>A0A165IUQ7_9BASI</name>
<evidence type="ECO:0000313" key="1">
    <source>
        <dbReference type="EMBL" id="KZT61004.1"/>
    </source>
</evidence>
<sequence>MRPPYGHTRAETNWALLDEPLERAGFRLRPRYRTGWVRSWVRTKKKPKSCEDKRCHHNGCPSASRSDGAQVLLKMLHDDDRDGPELQALEYFSDRSRAHDPCNHCLPLLDCFSFPSARNSMVEPLLRDWIYPPFLMVAEASCTSGDRGTPSSSYCSGATLAYELPTF</sequence>
<dbReference type="InParanoid" id="A0A165IUQ7"/>
<dbReference type="Proteomes" id="UP000076842">
    <property type="component" value="Unassembled WGS sequence"/>
</dbReference>
<organism evidence="1 2">
    <name type="scientific">Calocera cornea HHB12733</name>
    <dbReference type="NCBI Taxonomy" id="1353952"/>
    <lineage>
        <taxon>Eukaryota</taxon>
        <taxon>Fungi</taxon>
        <taxon>Dikarya</taxon>
        <taxon>Basidiomycota</taxon>
        <taxon>Agaricomycotina</taxon>
        <taxon>Dacrymycetes</taxon>
        <taxon>Dacrymycetales</taxon>
        <taxon>Dacrymycetaceae</taxon>
        <taxon>Calocera</taxon>
    </lineage>
</organism>
<keyword evidence="2" id="KW-1185">Reference proteome</keyword>